<dbReference type="SUPFAM" id="SSF49452">
    <property type="entry name" value="Starch-binding domain-like"/>
    <property type="match status" value="1"/>
</dbReference>
<accession>A0ABT4RKX4</accession>
<keyword evidence="2" id="KW-1185">Reference proteome</keyword>
<dbReference type="Proteomes" id="UP001147700">
    <property type="component" value="Unassembled WGS sequence"/>
</dbReference>
<dbReference type="RefSeq" id="WP_270006491.1">
    <property type="nucleotide sequence ID" value="NZ_JAPCID010000022.1"/>
</dbReference>
<reference evidence="1" key="1">
    <citation type="submission" date="2022-10" db="EMBL/GenBank/DDBJ databases">
        <title>The WGS of Solirubrobacter sp. CPCC 204708.</title>
        <authorList>
            <person name="Jiang Z."/>
        </authorList>
    </citation>
    <scope>NUCLEOTIDE SEQUENCE</scope>
    <source>
        <strain evidence="1">CPCC 204708</strain>
    </source>
</reference>
<name>A0ABT4RKX4_9ACTN</name>
<evidence type="ECO:0000313" key="1">
    <source>
        <dbReference type="EMBL" id="MDA0139208.1"/>
    </source>
</evidence>
<dbReference type="InterPro" id="IPR013784">
    <property type="entry name" value="Carb-bd-like_fold"/>
</dbReference>
<proteinExistence type="predicted"/>
<evidence type="ECO:0000313" key="2">
    <source>
        <dbReference type="Proteomes" id="UP001147700"/>
    </source>
</evidence>
<comment type="caution">
    <text evidence="1">The sequence shown here is derived from an EMBL/GenBank/DDBJ whole genome shotgun (WGS) entry which is preliminary data.</text>
</comment>
<organism evidence="1 2">
    <name type="scientific">Solirubrobacter deserti</name>
    <dbReference type="NCBI Taxonomy" id="2282478"/>
    <lineage>
        <taxon>Bacteria</taxon>
        <taxon>Bacillati</taxon>
        <taxon>Actinomycetota</taxon>
        <taxon>Thermoleophilia</taxon>
        <taxon>Solirubrobacterales</taxon>
        <taxon>Solirubrobacteraceae</taxon>
        <taxon>Solirubrobacter</taxon>
    </lineage>
</organism>
<protein>
    <recommendedName>
        <fullName evidence="3">Carboxypeptidase regulatory-like domain-containing protein</fullName>
    </recommendedName>
</protein>
<dbReference type="EMBL" id="JAPCID010000022">
    <property type="protein sequence ID" value="MDA0139208.1"/>
    <property type="molecule type" value="Genomic_DNA"/>
</dbReference>
<evidence type="ECO:0008006" key="3">
    <source>
        <dbReference type="Google" id="ProtNLM"/>
    </source>
</evidence>
<gene>
    <name evidence="1" type="ORF">OJ962_17030</name>
</gene>
<sequence length="381" mass="41058">MGISRVSVPWCGSTPANGFQWRELTNLNGSHLGFELRCGEETEGECHPETTTTAAVERLDVVLRDVWMPTVTRSDLSTIGPTRPLSGSLSVSADFVDRGGGVQGAELLVDGVVHRRVDVGDLACVKPHVAPVPCPTTGRVMVPVDTRAFADGAHNLELRLVDVAGNRTSVGPVAVVTKNHQSTERRTVPGRVSLRKATLQVVYGARAHLEGSVDGLDDAPLPDAAVEVAWRVNADGTTFTQLETAVTDSSGRFSVPVGPGPSRVYRIRYGASEAIAEVNVRAPLRLRATPSKTRNGRSVKFRGSIPGATAPGVRVELQARAGRKWVPFRTAALRRGRFAASYRFTNTSVRTRYRFRAVVRADPDLPYAPGTSKIVEVLVRP</sequence>